<dbReference type="InterPro" id="IPR025753">
    <property type="entry name" value="AAA_N_dom"/>
</dbReference>
<keyword evidence="5" id="KW-0547">Nucleotide-binding</keyword>
<evidence type="ECO:0000313" key="9">
    <source>
        <dbReference type="Proteomes" id="UP001418222"/>
    </source>
</evidence>
<dbReference type="SMART" id="SM00382">
    <property type="entry name" value="AAA"/>
    <property type="match status" value="1"/>
</dbReference>
<dbReference type="Pfam" id="PF00004">
    <property type="entry name" value="AAA"/>
    <property type="match status" value="1"/>
</dbReference>
<feature type="region of interest" description="Disordered" evidence="6">
    <location>
        <begin position="444"/>
        <end position="487"/>
    </location>
</feature>
<dbReference type="Pfam" id="PF14363">
    <property type="entry name" value="AAA_assoc"/>
    <property type="match status" value="1"/>
</dbReference>
<dbReference type="PROSITE" id="PS00674">
    <property type="entry name" value="AAA"/>
    <property type="match status" value="1"/>
</dbReference>
<keyword evidence="3" id="KW-0460">Magnesium</keyword>
<comment type="caution">
    <text evidence="8">The sequence shown here is derived from an EMBL/GenBank/DDBJ whole genome shotgun (WGS) entry which is preliminary data.</text>
</comment>
<protein>
    <recommendedName>
        <fullName evidence="7">AAA+ ATPase domain-containing protein</fullName>
    </recommendedName>
</protein>
<dbReference type="InterPro" id="IPR003959">
    <property type="entry name" value="ATPase_AAA_core"/>
</dbReference>
<dbReference type="GO" id="GO:0006950">
    <property type="term" value="P:response to stress"/>
    <property type="evidence" value="ECO:0007669"/>
    <property type="project" value="UniProtKB-ARBA"/>
</dbReference>
<dbReference type="InterPro" id="IPR050747">
    <property type="entry name" value="Mitochondrial_chaperone_BCS1"/>
</dbReference>
<dbReference type="InterPro" id="IPR003960">
    <property type="entry name" value="ATPase_AAA_CS"/>
</dbReference>
<dbReference type="GO" id="GO:0005524">
    <property type="term" value="F:ATP binding"/>
    <property type="evidence" value="ECO:0007669"/>
    <property type="project" value="UniProtKB-KW"/>
</dbReference>
<reference evidence="8 9" key="1">
    <citation type="journal article" date="2022" name="Nat. Plants">
        <title>Genomes of leafy and leafless Platanthera orchids illuminate the evolution of mycoheterotrophy.</title>
        <authorList>
            <person name="Li M.H."/>
            <person name="Liu K.W."/>
            <person name="Li Z."/>
            <person name="Lu H.C."/>
            <person name="Ye Q.L."/>
            <person name="Zhang D."/>
            <person name="Wang J.Y."/>
            <person name="Li Y.F."/>
            <person name="Zhong Z.M."/>
            <person name="Liu X."/>
            <person name="Yu X."/>
            <person name="Liu D.K."/>
            <person name="Tu X.D."/>
            <person name="Liu B."/>
            <person name="Hao Y."/>
            <person name="Liao X.Y."/>
            <person name="Jiang Y.T."/>
            <person name="Sun W.H."/>
            <person name="Chen J."/>
            <person name="Chen Y.Q."/>
            <person name="Ai Y."/>
            <person name="Zhai J.W."/>
            <person name="Wu S.S."/>
            <person name="Zhou Z."/>
            <person name="Hsiao Y.Y."/>
            <person name="Wu W.L."/>
            <person name="Chen Y.Y."/>
            <person name="Lin Y.F."/>
            <person name="Hsu J.L."/>
            <person name="Li C.Y."/>
            <person name="Wang Z.W."/>
            <person name="Zhao X."/>
            <person name="Zhong W.Y."/>
            <person name="Ma X.K."/>
            <person name="Ma L."/>
            <person name="Huang J."/>
            <person name="Chen G.Z."/>
            <person name="Huang M.Z."/>
            <person name="Huang L."/>
            <person name="Peng D.H."/>
            <person name="Luo Y.B."/>
            <person name="Zou S.Q."/>
            <person name="Chen S.P."/>
            <person name="Lan S."/>
            <person name="Tsai W.C."/>
            <person name="Van de Peer Y."/>
            <person name="Liu Z.J."/>
        </authorList>
    </citation>
    <scope>NUCLEOTIDE SEQUENCE [LARGE SCALE GENOMIC DNA]</scope>
    <source>
        <strain evidence="8">Lor287</strain>
    </source>
</reference>
<evidence type="ECO:0000256" key="4">
    <source>
        <dbReference type="ARBA" id="ARBA00049360"/>
    </source>
</evidence>
<evidence type="ECO:0000256" key="6">
    <source>
        <dbReference type="SAM" id="MobiDB-lite"/>
    </source>
</evidence>
<evidence type="ECO:0000256" key="1">
    <source>
        <dbReference type="ARBA" id="ARBA00001946"/>
    </source>
</evidence>
<evidence type="ECO:0000256" key="2">
    <source>
        <dbReference type="ARBA" id="ARBA00007448"/>
    </source>
</evidence>
<organism evidence="8 9">
    <name type="scientific">Platanthera zijinensis</name>
    <dbReference type="NCBI Taxonomy" id="2320716"/>
    <lineage>
        <taxon>Eukaryota</taxon>
        <taxon>Viridiplantae</taxon>
        <taxon>Streptophyta</taxon>
        <taxon>Embryophyta</taxon>
        <taxon>Tracheophyta</taxon>
        <taxon>Spermatophyta</taxon>
        <taxon>Magnoliopsida</taxon>
        <taxon>Liliopsida</taxon>
        <taxon>Asparagales</taxon>
        <taxon>Orchidaceae</taxon>
        <taxon>Orchidoideae</taxon>
        <taxon>Orchideae</taxon>
        <taxon>Orchidinae</taxon>
        <taxon>Platanthera</taxon>
    </lineage>
</organism>
<dbReference type="Gene3D" id="6.10.280.40">
    <property type="match status" value="1"/>
</dbReference>
<proteinExistence type="inferred from homology"/>
<evidence type="ECO:0000259" key="7">
    <source>
        <dbReference type="SMART" id="SM00382"/>
    </source>
</evidence>
<comment type="similarity">
    <text evidence="2">Belongs to the AAA ATPase family. BCS1 subfamily.</text>
</comment>
<dbReference type="PANTHER" id="PTHR23070">
    <property type="entry name" value="BCS1 AAA-TYPE ATPASE"/>
    <property type="match status" value="1"/>
</dbReference>
<evidence type="ECO:0000313" key="8">
    <source>
        <dbReference type="EMBL" id="KAK8949131.1"/>
    </source>
</evidence>
<dbReference type="Pfam" id="PF25568">
    <property type="entry name" value="AAA_lid_At3g28540"/>
    <property type="match status" value="1"/>
</dbReference>
<feature type="compositionally biased region" description="Basic and acidic residues" evidence="6">
    <location>
        <begin position="444"/>
        <end position="455"/>
    </location>
</feature>
<dbReference type="Gene3D" id="3.40.50.300">
    <property type="entry name" value="P-loop containing nucleotide triphosphate hydrolases"/>
    <property type="match status" value="1"/>
</dbReference>
<sequence>MDSQSQAIESAKKYLAAATSVAATAMLARTIISAYFPDELRRLISSSLDKLIGHFYGEHVVVIRQNEGLLTNDLYDAATTYLRTKISPTSKRLRANKNRHRTNIIISLDDGECLTDIFEGVQYKWQLVIHRERSNSLYAGSSPVEEARWLALSFHRKYREVAVASYFPHILERSKEIKAADRQLKLYMNELGNWNCVHLQHPATSETLAMEVELKKTIFDDLARFVNRKEYYKRIGKAWKRGYLLFGPPGTGKSSLIAAMANYLRFDIYDLDLNGINGNTDLKRLLFGMANKSMLVIEDIDCSINVQNRDDEGSETETEPGGKAVTLSGILNLIDGLWSANGEERIIVLTTNYRDRLDPALLRPGRMDMHIHMGYCGPNGFRKLVSNYHAIDEHPLFEEIEGLLKEVEATPAEVAEELIRSDGAGIALGSLILFLRDKRKVGGEEVKGRGEESHDGIQNGLECEKIDREEKKVGSEITGGRKRKSRK</sequence>
<name>A0AAP0BTS5_9ASPA</name>
<evidence type="ECO:0000256" key="5">
    <source>
        <dbReference type="RuleBase" id="RU003651"/>
    </source>
</evidence>
<accession>A0AAP0BTS5</accession>
<gene>
    <name evidence="8" type="ORF">KSP39_PZI005047</name>
</gene>
<evidence type="ECO:0000256" key="3">
    <source>
        <dbReference type="ARBA" id="ARBA00022842"/>
    </source>
</evidence>
<feature type="compositionally biased region" description="Basic and acidic residues" evidence="6">
    <location>
        <begin position="462"/>
        <end position="474"/>
    </location>
</feature>
<dbReference type="InterPro" id="IPR027417">
    <property type="entry name" value="P-loop_NTPase"/>
</dbReference>
<dbReference type="CDD" id="cd19510">
    <property type="entry name" value="RecA-like_BCS1"/>
    <property type="match status" value="1"/>
</dbReference>
<dbReference type="Proteomes" id="UP001418222">
    <property type="component" value="Unassembled WGS sequence"/>
</dbReference>
<keyword evidence="9" id="KW-1185">Reference proteome</keyword>
<dbReference type="GO" id="GO:0016887">
    <property type="term" value="F:ATP hydrolysis activity"/>
    <property type="evidence" value="ECO:0007669"/>
    <property type="project" value="InterPro"/>
</dbReference>
<dbReference type="InterPro" id="IPR003593">
    <property type="entry name" value="AAA+_ATPase"/>
</dbReference>
<comment type="cofactor">
    <cofactor evidence="1">
        <name>Mg(2+)</name>
        <dbReference type="ChEBI" id="CHEBI:18420"/>
    </cofactor>
</comment>
<dbReference type="EMBL" id="JBBWWQ010000004">
    <property type="protein sequence ID" value="KAK8949131.1"/>
    <property type="molecule type" value="Genomic_DNA"/>
</dbReference>
<keyword evidence="5" id="KW-0067">ATP-binding</keyword>
<dbReference type="InterPro" id="IPR058017">
    <property type="entry name" value="At3g28540-like_C"/>
</dbReference>
<feature type="domain" description="AAA+ ATPase" evidence="7">
    <location>
        <begin position="239"/>
        <end position="377"/>
    </location>
</feature>
<comment type="catalytic activity">
    <reaction evidence="4">
        <text>ATP + H2O = ADP + phosphate + H(+)</text>
        <dbReference type="Rhea" id="RHEA:13065"/>
        <dbReference type="ChEBI" id="CHEBI:15377"/>
        <dbReference type="ChEBI" id="CHEBI:15378"/>
        <dbReference type="ChEBI" id="CHEBI:30616"/>
        <dbReference type="ChEBI" id="CHEBI:43474"/>
        <dbReference type="ChEBI" id="CHEBI:456216"/>
    </reaction>
</comment>
<dbReference type="AlphaFoldDB" id="A0AAP0BTS5"/>
<dbReference type="SUPFAM" id="SSF52540">
    <property type="entry name" value="P-loop containing nucleoside triphosphate hydrolases"/>
    <property type="match status" value="1"/>
</dbReference>